<accession>A0ABY4CG47</accession>
<evidence type="ECO:0000313" key="3">
    <source>
        <dbReference type="EMBL" id="UOF88984.1"/>
    </source>
</evidence>
<dbReference type="InterPro" id="IPR039446">
    <property type="entry name" value="DauR-like"/>
</dbReference>
<dbReference type="PANTHER" id="PTHR35568">
    <property type="entry name" value="TRANSCRIPTIONAL REGULATOR DAUR"/>
    <property type="match status" value="1"/>
</dbReference>
<dbReference type="InterPro" id="IPR013559">
    <property type="entry name" value="YheO"/>
</dbReference>
<evidence type="ECO:0000259" key="2">
    <source>
        <dbReference type="Pfam" id="PF13309"/>
    </source>
</evidence>
<feature type="domain" description="YheO-like" evidence="1">
    <location>
        <begin position="13"/>
        <end position="118"/>
    </location>
</feature>
<feature type="domain" description="Transcriptional regulator DauR-like HTH" evidence="2">
    <location>
        <begin position="146"/>
        <end position="206"/>
    </location>
</feature>
<name>A0ABY4CG47_9BACL</name>
<organism evidence="3 4">
    <name type="scientific">Fodinisporobacter ferrooxydans</name>
    <dbReference type="NCBI Taxonomy" id="2901836"/>
    <lineage>
        <taxon>Bacteria</taxon>
        <taxon>Bacillati</taxon>
        <taxon>Bacillota</taxon>
        <taxon>Bacilli</taxon>
        <taxon>Bacillales</taxon>
        <taxon>Alicyclobacillaceae</taxon>
        <taxon>Fodinisporobacter</taxon>
    </lineage>
</organism>
<dbReference type="InterPro" id="IPR039445">
    <property type="entry name" value="DauR-like_HTH"/>
</dbReference>
<sequence length="224" mass="25463">MKECHKAIFDLAIRTADMLVKMFGSRCEVAVHNFDNLEQSLIHLAGSITDRKIGSPITDLVLQELNKPITEINDMPNYKTQSKNGIVMKSSTVFLRDADDHIIGALCMNYDISLLMQLEGEVGNFITFDEEQSKSENFFSSVHDVIQGMAEQVLQGFKKAPSVMSMDEKVECVRQLEQRGTFLIKGATEYVATILGVSKFTIYNYLQKIRTHNEYHIEEEVKEK</sequence>
<dbReference type="RefSeq" id="WP_347435666.1">
    <property type="nucleotide sequence ID" value="NZ_CP089291.1"/>
</dbReference>
<proteinExistence type="predicted"/>
<keyword evidence="4" id="KW-1185">Reference proteome</keyword>
<dbReference type="EMBL" id="CP089291">
    <property type="protein sequence ID" value="UOF88984.1"/>
    <property type="molecule type" value="Genomic_DNA"/>
</dbReference>
<reference evidence="3" key="1">
    <citation type="submission" date="2021-12" db="EMBL/GenBank/DDBJ databases">
        <title>Alicyclobacillaceae gen. nov., sp. nov., isolated from chalcocite enrichment system.</title>
        <authorList>
            <person name="Jiang Z."/>
        </authorList>
    </citation>
    <scope>NUCLEOTIDE SEQUENCE</scope>
    <source>
        <strain evidence="3">MYW30-H2</strain>
    </source>
</reference>
<dbReference type="Proteomes" id="UP000830167">
    <property type="component" value="Chromosome"/>
</dbReference>
<dbReference type="Pfam" id="PF13309">
    <property type="entry name" value="HTH_22"/>
    <property type="match status" value="1"/>
</dbReference>
<gene>
    <name evidence="3" type="ORF">LSG31_13730</name>
</gene>
<dbReference type="PANTHER" id="PTHR35568:SF1">
    <property type="entry name" value="TRANSCRIPTIONAL REGULATOR DAUR"/>
    <property type="match status" value="1"/>
</dbReference>
<dbReference type="Pfam" id="PF08348">
    <property type="entry name" value="PAS_6"/>
    <property type="match status" value="1"/>
</dbReference>
<evidence type="ECO:0000313" key="4">
    <source>
        <dbReference type="Proteomes" id="UP000830167"/>
    </source>
</evidence>
<evidence type="ECO:0000259" key="1">
    <source>
        <dbReference type="Pfam" id="PF08348"/>
    </source>
</evidence>
<protein>
    <submittedName>
        <fullName evidence="3">PAS domain-containing protein</fullName>
    </submittedName>
</protein>